<evidence type="ECO:0000313" key="2">
    <source>
        <dbReference type="Proteomes" id="UP000276128"/>
    </source>
</evidence>
<organism evidence="1 2">
    <name type="scientific">Paenibacillus whitsoniae</name>
    <dbReference type="NCBI Taxonomy" id="2496558"/>
    <lineage>
        <taxon>Bacteria</taxon>
        <taxon>Bacillati</taxon>
        <taxon>Bacillota</taxon>
        <taxon>Bacilli</taxon>
        <taxon>Bacillales</taxon>
        <taxon>Paenibacillaceae</taxon>
        <taxon>Paenibacillus</taxon>
    </lineage>
</organism>
<dbReference type="AlphaFoldDB" id="A0A430J630"/>
<evidence type="ECO:0000313" key="1">
    <source>
        <dbReference type="EMBL" id="RTE03963.1"/>
    </source>
</evidence>
<comment type="caution">
    <text evidence="1">The sequence shown here is derived from an EMBL/GenBank/DDBJ whole genome shotgun (WGS) entry which is preliminary data.</text>
</comment>
<dbReference type="RefSeq" id="WP_126144384.1">
    <property type="nucleotide sequence ID" value="NZ_RXHU01000097.1"/>
</dbReference>
<dbReference type="OrthoDB" id="2498270at2"/>
<proteinExistence type="predicted"/>
<accession>A0A430J630</accession>
<name>A0A430J630_9BACL</name>
<reference evidence="1 2" key="1">
    <citation type="submission" date="2018-12" db="EMBL/GenBank/DDBJ databases">
        <title>Bacillus ochoae sp. nov., Paenibacillus whitsoniae sp. nov., Paenibacillus spiritus sp. nov. Isolated from the Mars Exploration Rover during spacecraft assembly.</title>
        <authorList>
            <person name="Seuylemezian A."/>
            <person name="Vaishampayan P."/>
        </authorList>
    </citation>
    <scope>NUCLEOTIDE SEQUENCE [LARGE SCALE GENOMIC DNA]</scope>
    <source>
        <strain evidence="1 2">MER 54</strain>
    </source>
</reference>
<dbReference type="Proteomes" id="UP000276128">
    <property type="component" value="Unassembled WGS sequence"/>
</dbReference>
<keyword evidence="2" id="KW-1185">Reference proteome</keyword>
<protein>
    <submittedName>
        <fullName evidence="1">Uncharacterized protein</fullName>
    </submittedName>
</protein>
<sequence>MQPERLIYTFVSYAASFQGRGVPVEGIYRIAELAHRYQIPVTWIVNRETTSHVQASIQAWHEQFGDSVILACPAYNNEAELITRLASEWTSVAEAFPWVTTKVLATGFITNELIQVMESQDFQGLWGYCWQQSWWDGISHRGVPWGFWYIDPAGYKRPQGSQIVAVEWTARDLNLALHTDDAVYYSTDPNDVLRAGLCTGDNIAYWQKLFDEYLRNTQNNEWVFFTQQQESHEMDASPTFLVCSEGDIEESARMLENFWAYTAAYPIRKMNLPDAVDLYRGQYRQTAPSYMLTEDCEIRPALNAYTMLRGGIPQGPWPETFLYYDTECQLAFIQGKSRPHLLRNYRMQSGMEGDFTDAIPEIFVHTFEKSEARIEIHYVIETDRSLPFGLVYWDDLSGYRIQSCKEVIEAAIIEDKCAFIRFNLKGESKSVHIILEKTEETEC</sequence>
<gene>
    <name evidence="1" type="ORF">EJQ19_27255</name>
</gene>
<dbReference type="EMBL" id="RXHU01000097">
    <property type="protein sequence ID" value="RTE03963.1"/>
    <property type="molecule type" value="Genomic_DNA"/>
</dbReference>